<dbReference type="RefSeq" id="WP_004070664.1">
    <property type="nucleotide sequence ID" value="NZ_CM001488.1"/>
</dbReference>
<dbReference type="Gene3D" id="2.160.10.10">
    <property type="entry name" value="Hexapeptide repeat proteins"/>
    <property type="match status" value="1"/>
</dbReference>
<dbReference type="eggNOG" id="COG0663">
    <property type="taxonomic scope" value="Bacteria"/>
</dbReference>
<keyword evidence="1" id="KW-0808">Transferase</keyword>
<gene>
    <name evidence="1" type="ORF">DespoDRAFT_00211</name>
</gene>
<sequence>MTLYSYKNIAPEVHDSVFIAPGAKVIGDVQIGPDSSVWFQTVLRGDVAEIRIGERTNIQDLCMGHVARETPLIIGNDVTIGHNCCVHGCTIGDRCLIGMGAVLLNNSVIGEGCVIAAGTVVLEKTIIPPYSLVTGSPGKVKRAYENREEIDQMMKKASHNYLGHAREYSSTDLFYEMKK</sequence>
<reference evidence="1 2" key="1">
    <citation type="submission" date="2011-09" db="EMBL/GenBank/DDBJ databases">
        <authorList>
            <consortium name="US DOE Joint Genome Institute (JGI-PGF)"/>
            <person name="Lucas S."/>
            <person name="Han J."/>
            <person name="Lapidus A."/>
            <person name="Cheng J.-F."/>
            <person name="Goodwin L."/>
            <person name="Pitluck S."/>
            <person name="Peters L."/>
            <person name="Land M.L."/>
            <person name="Hauser L."/>
            <person name="Orellana R."/>
            <person name="Lovley D."/>
            <person name="Woyke T.J."/>
        </authorList>
    </citation>
    <scope>NUCLEOTIDE SEQUENCE [LARGE SCALE GENOMIC DNA]</scope>
    <source>
        <strain evidence="1 2">2ac9</strain>
    </source>
</reference>
<dbReference type="InterPro" id="IPR001451">
    <property type="entry name" value="Hexapep"/>
</dbReference>
<reference evidence="1 2" key="2">
    <citation type="submission" date="2012-02" db="EMBL/GenBank/DDBJ databases">
        <title>Improved High-Quality Draft sequence of Desulfobacter postgatei 2ac9.</title>
        <authorList>
            <consortium name="US DOE Joint Genome Institute"/>
            <person name="Lucas S."/>
            <person name="Han J."/>
            <person name="Lapidus A."/>
            <person name="Cheng J.-F."/>
            <person name="Goodwin L."/>
            <person name="Pitluck S."/>
            <person name="Peters L."/>
            <person name="Ovchinnikova G."/>
            <person name="Held B."/>
            <person name="Detter J.C."/>
            <person name="Han C."/>
            <person name="Tapia R."/>
            <person name="Land M."/>
            <person name="Hauser L."/>
            <person name="Kyrpides N."/>
            <person name="Ivanova N."/>
            <person name="Pagani I."/>
            <person name="Orellana R."/>
            <person name="Lovley D."/>
            <person name="Woyke T."/>
        </authorList>
    </citation>
    <scope>NUCLEOTIDE SEQUENCE [LARGE SCALE GENOMIC DNA]</scope>
    <source>
        <strain evidence="1 2">2ac9</strain>
    </source>
</reference>
<dbReference type="CDD" id="cd04645">
    <property type="entry name" value="LbH_gamma_CA_like"/>
    <property type="match status" value="1"/>
</dbReference>
<dbReference type="PANTHER" id="PTHR13061:SF29">
    <property type="entry name" value="GAMMA CARBONIC ANHYDRASE-LIKE 1, MITOCHONDRIAL-RELATED"/>
    <property type="match status" value="1"/>
</dbReference>
<evidence type="ECO:0000313" key="1">
    <source>
        <dbReference type="EMBL" id="EIM62252.1"/>
    </source>
</evidence>
<dbReference type="EMBL" id="CM001488">
    <property type="protein sequence ID" value="EIM62252.1"/>
    <property type="molecule type" value="Genomic_DNA"/>
</dbReference>
<accession>I5AYD9</accession>
<proteinExistence type="predicted"/>
<dbReference type="SUPFAM" id="SSF51161">
    <property type="entry name" value="Trimeric LpxA-like enzymes"/>
    <property type="match status" value="1"/>
</dbReference>
<dbReference type="InterPro" id="IPR047324">
    <property type="entry name" value="LbH_gamma_CA-like"/>
</dbReference>
<dbReference type="AlphaFoldDB" id="I5AYD9"/>
<dbReference type="Proteomes" id="UP000005778">
    <property type="component" value="Chromosome"/>
</dbReference>
<keyword evidence="2" id="KW-1185">Reference proteome</keyword>
<protein>
    <submittedName>
        <fullName evidence="1">Isoleucine patch superfamily enzyme, carbonic anhydrase/acetyltransferase</fullName>
    </submittedName>
</protein>
<dbReference type="STRING" id="879212.DespoDRAFT_00211"/>
<dbReference type="OrthoDB" id="9803036at2"/>
<name>I5AYD9_9BACT</name>
<dbReference type="Pfam" id="PF00132">
    <property type="entry name" value="Hexapep"/>
    <property type="match status" value="2"/>
</dbReference>
<evidence type="ECO:0000313" key="2">
    <source>
        <dbReference type="Proteomes" id="UP000005778"/>
    </source>
</evidence>
<dbReference type="HOGENOM" id="CLU_064827_4_1_7"/>
<organism evidence="1 2">
    <name type="scientific">Desulfobacter postgatei 2ac9</name>
    <dbReference type="NCBI Taxonomy" id="879212"/>
    <lineage>
        <taxon>Bacteria</taxon>
        <taxon>Pseudomonadati</taxon>
        <taxon>Thermodesulfobacteriota</taxon>
        <taxon>Desulfobacteria</taxon>
        <taxon>Desulfobacterales</taxon>
        <taxon>Desulfobacteraceae</taxon>
        <taxon>Desulfobacter</taxon>
    </lineage>
</organism>
<dbReference type="InterPro" id="IPR011004">
    <property type="entry name" value="Trimer_LpxA-like_sf"/>
</dbReference>
<dbReference type="GO" id="GO:0016740">
    <property type="term" value="F:transferase activity"/>
    <property type="evidence" value="ECO:0007669"/>
    <property type="project" value="UniProtKB-KW"/>
</dbReference>
<dbReference type="PANTHER" id="PTHR13061">
    <property type="entry name" value="DYNACTIN SUBUNIT P25"/>
    <property type="match status" value="1"/>
</dbReference>
<dbReference type="InterPro" id="IPR050484">
    <property type="entry name" value="Transf_Hexapept/Carb_Anhydrase"/>
</dbReference>